<dbReference type="EMBL" id="QXFT01000527">
    <property type="protein sequence ID" value="KAE9341544.1"/>
    <property type="molecule type" value="Genomic_DNA"/>
</dbReference>
<accession>A0A6A4FEX4</accession>
<organism evidence="2 4">
    <name type="scientific">Phytophthora rubi</name>
    <dbReference type="NCBI Taxonomy" id="129364"/>
    <lineage>
        <taxon>Eukaryota</taxon>
        <taxon>Sar</taxon>
        <taxon>Stramenopiles</taxon>
        <taxon>Oomycota</taxon>
        <taxon>Peronosporomycetes</taxon>
        <taxon>Peronosporales</taxon>
        <taxon>Peronosporaceae</taxon>
        <taxon>Phytophthora</taxon>
    </lineage>
</organism>
<reference evidence="2 4" key="1">
    <citation type="submission" date="2018-08" db="EMBL/GenBank/DDBJ databases">
        <title>Genomic investigation of the strawberry pathogen Phytophthora fragariae indicates pathogenicity is determined by transcriptional variation in three key races.</title>
        <authorList>
            <person name="Adams T.M."/>
            <person name="Armitage A.D."/>
            <person name="Sobczyk M.K."/>
            <person name="Bates H.J."/>
            <person name="Dunwell J.M."/>
            <person name="Nellist C.F."/>
            <person name="Harrison R.J."/>
        </authorList>
    </citation>
    <scope>NUCLEOTIDE SEQUENCE [LARGE SCALE GENOMIC DNA]</scope>
    <source>
        <strain evidence="1 3">SCRP249</strain>
        <strain evidence="2 4">SCRP333</strain>
    </source>
</reference>
<dbReference type="EMBL" id="QXFV01000528">
    <property type="protein sequence ID" value="KAE9035005.1"/>
    <property type="molecule type" value="Genomic_DNA"/>
</dbReference>
<gene>
    <name evidence="1" type="ORF">PR001_g9484</name>
    <name evidence="2" type="ORF">PR003_g9931</name>
</gene>
<dbReference type="Proteomes" id="UP000434957">
    <property type="component" value="Unassembled WGS sequence"/>
</dbReference>
<dbReference type="Proteomes" id="UP000429607">
    <property type="component" value="Unassembled WGS sequence"/>
</dbReference>
<evidence type="ECO:0000313" key="1">
    <source>
        <dbReference type="EMBL" id="KAE9035005.1"/>
    </source>
</evidence>
<keyword evidence="4" id="KW-1185">Reference proteome</keyword>
<name>A0A6A4FEX4_9STRA</name>
<dbReference type="AlphaFoldDB" id="A0A6A4FEX4"/>
<evidence type="ECO:0000313" key="2">
    <source>
        <dbReference type="EMBL" id="KAE9341544.1"/>
    </source>
</evidence>
<comment type="caution">
    <text evidence="2">The sequence shown here is derived from an EMBL/GenBank/DDBJ whole genome shotgun (WGS) entry which is preliminary data.</text>
</comment>
<sequence length="107" mass="11841">MLPWLAFLFDVLLGGRPIVDRLWPESLERKATSTWTGSYVYSYKDQGSLSSGKLLPTWTLKLKVTSKAVCSLAKSLGSDYPTGYTFGRCALLMETSATTRPSSSHEQ</sequence>
<proteinExistence type="predicted"/>
<evidence type="ECO:0000313" key="3">
    <source>
        <dbReference type="Proteomes" id="UP000429607"/>
    </source>
</evidence>
<evidence type="ECO:0000313" key="4">
    <source>
        <dbReference type="Proteomes" id="UP000434957"/>
    </source>
</evidence>
<protein>
    <submittedName>
        <fullName evidence="2">Uncharacterized protein</fullName>
    </submittedName>
</protein>